<reference evidence="1 2" key="1">
    <citation type="journal article" date="2018" name="Mol. Biol. Evol.">
        <title>Broad Genomic Sampling Reveals a Smut Pathogenic Ancestry of the Fungal Clade Ustilaginomycotina.</title>
        <authorList>
            <person name="Kijpornyongpan T."/>
            <person name="Mondo S.J."/>
            <person name="Barry K."/>
            <person name="Sandor L."/>
            <person name="Lee J."/>
            <person name="Lipzen A."/>
            <person name="Pangilinan J."/>
            <person name="LaButti K."/>
            <person name="Hainaut M."/>
            <person name="Henrissat B."/>
            <person name="Grigoriev I.V."/>
            <person name="Spatafora J.W."/>
            <person name="Aime M.C."/>
        </authorList>
    </citation>
    <scope>NUCLEOTIDE SEQUENCE [LARGE SCALE GENOMIC DNA]</scope>
    <source>
        <strain evidence="1 2">SA 807</strain>
    </source>
</reference>
<dbReference type="Proteomes" id="UP000245626">
    <property type="component" value="Unassembled WGS sequence"/>
</dbReference>
<accession>A0ACD0NS56</accession>
<sequence length="108" mass="11964">MNEEEHDEERVNTEGIFKSRDRVQKRVVGCASPDQIRMAAEIGRLNLVCSFLFEKKKKKIIMDVFLFSFFFALFWGGGSLDGVGTWVAVAVGCSRIKASFPPSIGSGA</sequence>
<evidence type="ECO:0000313" key="2">
    <source>
        <dbReference type="Proteomes" id="UP000245626"/>
    </source>
</evidence>
<protein>
    <submittedName>
        <fullName evidence="1">Uncharacterized protein</fullName>
    </submittedName>
</protein>
<dbReference type="EMBL" id="KZ820164">
    <property type="protein sequence ID" value="PWN48646.1"/>
    <property type="molecule type" value="Genomic_DNA"/>
</dbReference>
<evidence type="ECO:0000313" key="1">
    <source>
        <dbReference type="EMBL" id="PWN48646.1"/>
    </source>
</evidence>
<name>A0ACD0NS56_9BASI</name>
<organism evidence="1 2">
    <name type="scientific">Violaceomyces palustris</name>
    <dbReference type="NCBI Taxonomy" id="1673888"/>
    <lineage>
        <taxon>Eukaryota</taxon>
        <taxon>Fungi</taxon>
        <taxon>Dikarya</taxon>
        <taxon>Basidiomycota</taxon>
        <taxon>Ustilaginomycotina</taxon>
        <taxon>Ustilaginomycetes</taxon>
        <taxon>Violaceomycetales</taxon>
        <taxon>Violaceomycetaceae</taxon>
        <taxon>Violaceomyces</taxon>
    </lineage>
</organism>
<gene>
    <name evidence="1" type="ORF">IE53DRAFT_184472</name>
</gene>
<proteinExistence type="predicted"/>
<keyword evidence="2" id="KW-1185">Reference proteome</keyword>